<feature type="compositionally biased region" description="Basic and acidic residues" evidence="1">
    <location>
        <begin position="1"/>
        <end position="14"/>
    </location>
</feature>
<keyword evidence="2" id="KW-0472">Membrane</keyword>
<feature type="transmembrane region" description="Helical" evidence="2">
    <location>
        <begin position="44"/>
        <end position="64"/>
    </location>
</feature>
<evidence type="ECO:0000256" key="2">
    <source>
        <dbReference type="SAM" id="Phobius"/>
    </source>
</evidence>
<dbReference type="Proteomes" id="UP000815698">
    <property type="component" value="Chromosome"/>
</dbReference>
<name>A0ABN5DLV4_9MICO</name>
<dbReference type="RefSeq" id="WP_096882610.1">
    <property type="nucleotide sequence ID" value="NZ_CP023482.1"/>
</dbReference>
<sequence>MNAHDSQETTDATRSHRAITSSGLTHAEATTFVKHSTKEQVSNLVSFLLVLLAPAALFWALALLPWTGDDPARSMIVGLAIALALVIAGLVIHFVPGRRHGVLQAVEEGHVATTPASAAVARDHHSKVKPVNAVLVGFGVLAILAALACAGHALMARSLPQRVFLDIGCVFGFIAIAFAAFYWPFTTRLLVRHLGAQDHPKDQERDED</sequence>
<evidence type="ECO:0000313" key="3">
    <source>
        <dbReference type="EMBL" id="ATH96121.1"/>
    </source>
</evidence>
<feature type="transmembrane region" description="Helical" evidence="2">
    <location>
        <begin position="133"/>
        <end position="156"/>
    </location>
</feature>
<protein>
    <submittedName>
        <fullName evidence="3">Uncharacterized protein</fullName>
    </submittedName>
</protein>
<keyword evidence="4" id="KW-1185">Reference proteome</keyword>
<feature type="region of interest" description="Disordered" evidence="1">
    <location>
        <begin position="1"/>
        <end position="20"/>
    </location>
</feature>
<accession>A0ABN5DLV4</accession>
<evidence type="ECO:0000256" key="1">
    <source>
        <dbReference type="SAM" id="MobiDB-lite"/>
    </source>
</evidence>
<evidence type="ECO:0000313" key="4">
    <source>
        <dbReference type="Proteomes" id="UP000815698"/>
    </source>
</evidence>
<keyword evidence="2" id="KW-1133">Transmembrane helix</keyword>
<proteinExistence type="predicted"/>
<feature type="transmembrane region" description="Helical" evidence="2">
    <location>
        <begin position="76"/>
        <end position="95"/>
    </location>
</feature>
<reference evidence="3 4" key="1">
    <citation type="journal article" date="2016" name="Int. J. Syst. Evol. Microbiol.">
        <title>Dermabacter jinjuensis sp. nov., a novel species of the genus Dermabacter isolated from a clinical specimen.</title>
        <authorList>
            <person name="Park Y.K."/>
            <person name="Lee K.M."/>
            <person name="Lee W.K."/>
            <person name="Cho M.J."/>
            <person name="Lee H.S."/>
            <person name="Cho Y.G."/>
            <person name="Lee Y.C."/>
            <person name="Lee W.K."/>
            <person name="Seong W.K."/>
            <person name="Hwang K.J."/>
        </authorList>
    </citation>
    <scope>NUCLEOTIDE SEQUENCE [LARGE SCALE GENOMIC DNA]</scope>
    <source>
        <strain evidence="3 4">32T</strain>
    </source>
</reference>
<dbReference type="EMBL" id="CP023482">
    <property type="protein sequence ID" value="ATH96121.1"/>
    <property type="molecule type" value="Genomic_DNA"/>
</dbReference>
<feature type="transmembrane region" description="Helical" evidence="2">
    <location>
        <begin position="163"/>
        <end position="185"/>
    </location>
</feature>
<gene>
    <name evidence="3" type="ORF">COP05_02705</name>
</gene>
<organism evidence="3 4">
    <name type="scientific">Dermabacter jinjuensis</name>
    <dbReference type="NCBI Taxonomy" id="1667168"/>
    <lineage>
        <taxon>Bacteria</taxon>
        <taxon>Bacillati</taxon>
        <taxon>Actinomycetota</taxon>
        <taxon>Actinomycetes</taxon>
        <taxon>Micrococcales</taxon>
        <taxon>Dermabacteraceae</taxon>
        <taxon>Dermabacter</taxon>
    </lineage>
</organism>
<keyword evidence="2" id="KW-0812">Transmembrane</keyword>